<evidence type="ECO:0000256" key="3">
    <source>
        <dbReference type="PROSITE-ProRule" id="PRU00023"/>
    </source>
</evidence>
<dbReference type="Gene3D" id="1.25.40.20">
    <property type="entry name" value="Ankyrin repeat-containing domain"/>
    <property type="match status" value="1"/>
</dbReference>
<dbReference type="InterPro" id="IPR036770">
    <property type="entry name" value="Ankyrin_rpt-contain_sf"/>
</dbReference>
<evidence type="ECO:0000256" key="1">
    <source>
        <dbReference type="ARBA" id="ARBA00022737"/>
    </source>
</evidence>
<dbReference type="SMART" id="SM00248">
    <property type="entry name" value="ANK"/>
    <property type="match status" value="2"/>
</dbReference>
<dbReference type="PANTHER" id="PTHR24171">
    <property type="entry name" value="ANKYRIN REPEAT DOMAIN-CONTAINING PROTEIN 39-RELATED"/>
    <property type="match status" value="1"/>
</dbReference>
<proteinExistence type="predicted"/>
<comment type="caution">
    <text evidence="4">The sequence shown here is derived from an EMBL/GenBank/DDBJ whole genome shotgun (WGS) entry which is preliminary data.</text>
</comment>
<dbReference type="PROSITE" id="PS50297">
    <property type="entry name" value="ANK_REP_REGION"/>
    <property type="match status" value="1"/>
</dbReference>
<dbReference type="SUPFAM" id="SSF48403">
    <property type="entry name" value="Ankyrin repeat"/>
    <property type="match status" value="1"/>
</dbReference>
<dbReference type="EMBL" id="ACVP01000027">
    <property type="protein sequence ID" value="EET76771.1"/>
    <property type="molecule type" value="Genomic_DNA"/>
</dbReference>
<accession>C6RBD9</accession>
<dbReference type="Pfam" id="PF12796">
    <property type="entry name" value="Ank_2"/>
    <property type="match status" value="1"/>
</dbReference>
<protein>
    <submittedName>
        <fullName evidence="4">Ankyrin repeat protein</fullName>
    </submittedName>
</protein>
<name>C6RBD9_9CORY</name>
<evidence type="ECO:0000313" key="5">
    <source>
        <dbReference type="Proteomes" id="UP000004384"/>
    </source>
</evidence>
<evidence type="ECO:0000256" key="2">
    <source>
        <dbReference type="ARBA" id="ARBA00023043"/>
    </source>
</evidence>
<dbReference type="PANTHER" id="PTHR24171:SF9">
    <property type="entry name" value="ANKYRIN REPEAT DOMAIN-CONTAINING PROTEIN 39"/>
    <property type="match status" value="1"/>
</dbReference>
<dbReference type="AlphaFoldDB" id="C6RBD9"/>
<reference evidence="4 5" key="1">
    <citation type="submission" date="2009-06" db="EMBL/GenBank/DDBJ databases">
        <authorList>
            <person name="Dodson R."/>
            <person name="Sebastian Y."/>
            <person name="Madupu R."/>
            <person name="Durkin A.S."/>
            <person name="Torralba M."/>
            <person name="Methe B."/>
            <person name="Sutton G.G."/>
            <person name="Strausberg R.L."/>
            <person name="Nelson K.E."/>
        </authorList>
    </citation>
    <scope>NUCLEOTIDE SEQUENCE [LARGE SCALE GENOMIC DNA]</scope>
    <source>
        <strain evidence="4 5">SK141</strain>
    </source>
</reference>
<feature type="repeat" description="ANK" evidence="3">
    <location>
        <begin position="57"/>
        <end position="89"/>
    </location>
</feature>
<evidence type="ECO:0000313" key="4">
    <source>
        <dbReference type="EMBL" id="EET76771.1"/>
    </source>
</evidence>
<dbReference type="PROSITE" id="PS50088">
    <property type="entry name" value="ANK_REPEAT"/>
    <property type="match status" value="1"/>
</dbReference>
<dbReference type="InterPro" id="IPR002110">
    <property type="entry name" value="Ankyrin_rpt"/>
</dbReference>
<keyword evidence="1" id="KW-0677">Repeat</keyword>
<dbReference type="Proteomes" id="UP000004384">
    <property type="component" value="Unassembled WGS sequence"/>
</dbReference>
<sequence length="146" mass="15923">MRRPSNASRNWRDKLETMSETQVQEFAGRLFDMAREGNLDLLAYIDHGVNIDLVNHEGQSFIMLAAYHGHAELVTALARAGADVNLLNDRGQSPLAGAIFKKEDAVIDVLLAAHADPTAGQPSALDSARLFGREDLVPRLESEAGE</sequence>
<gene>
    <name evidence="4" type="ORF">CORTU0001_0061</name>
</gene>
<organism evidence="4 5">
    <name type="scientific">Corynebacterium tuberculostearicum SK141</name>
    <dbReference type="NCBI Taxonomy" id="553206"/>
    <lineage>
        <taxon>Bacteria</taxon>
        <taxon>Bacillati</taxon>
        <taxon>Actinomycetota</taxon>
        <taxon>Actinomycetes</taxon>
        <taxon>Mycobacteriales</taxon>
        <taxon>Corynebacteriaceae</taxon>
        <taxon>Corynebacterium</taxon>
    </lineage>
</organism>
<keyword evidence="2 3" id="KW-0040">ANK repeat</keyword>